<feature type="signal peptide" evidence="1">
    <location>
        <begin position="1"/>
        <end position="22"/>
    </location>
</feature>
<dbReference type="GO" id="GO:0008889">
    <property type="term" value="F:glycerophosphodiester phosphodiesterase activity"/>
    <property type="evidence" value="ECO:0007669"/>
    <property type="project" value="TreeGrafter"/>
</dbReference>
<dbReference type="InterPro" id="IPR032160">
    <property type="entry name" value="DUF4996"/>
</dbReference>
<dbReference type="EMBL" id="VLLI01000004">
    <property type="protein sequence ID" value="TWJ01682.1"/>
    <property type="molecule type" value="Genomic_DNA"/>
</dbReference>
<dbReference type="Pfam" id="PF16387">
    <property type="entry name" value="DUF4996"/>
    <property type="match status" value="1"/>
</dbReference>
<gene>
    <name evidence="3" type="ORF">JN11_01833</name>
</gene>
<dbReference type="AlphaFoldDB" id="A0A562U777"/>
<dbReference type="PANTHER" id="PTHR46320">
    <property type="entry name" value="GLYCEROPHOSPHODIESTER PHOSPHODIESTERASE 1"/>
    <property type="match status" value="1"/>
</dbReference>
<dbReference type="GO" id="GO:0005886">
    <property type="term" value="C:plasma membrane"/>
    <property type="evidence" value="ECO:0007669"/>
    <property type="project" value="TreeGrafter"/>
</dbReference>
<dbReference type="Proteomes" id="UP000317010">
    <property type="component" value="Unassembled WGS sequence"/>
</dbReference>
<dbReference type="OrthoDB" id="384721at2"/>
<feature type="domain" description="GP-PDE" evidence="2">
    <location>
        <begin position="39"/>
        <end position="293"/>
    </location>
</feature>
<evidence type="ECO:0000256" key="1">
    <source>
        <dbReference type="SAM" id="SignalP"/>
    </source>
</evidence>
<organism evidence="3 4">
    <name type="scientific">Mucilaginibacter frigoritolerans</name>
    <dbReference type="NCBI Taxonomy" id="652788"/>
    <lineage>
        <taxon>Bacteria</taxon>
        <taxon>Pseudomonadati</taxon>
        <taxon>Bacteroidota</taxon>
        <taxon>Sphingobacteriia</taxon>
        <taxon>Sphingobacteriales</taxon>
        <taxon>Sphingobacteriaceae</taxon>
        <taxon>Mucilaginibacter</taxon>
    </lineage>
</organism>
<dbReference type="GO" id="GO:0006644">
    <property type="term" value="P:phospholipid metabolic process"/>
    <property type="evidence" value="ECO:0007669"/>
    <property type="project" value="TreeGrafter"/>
</dbReference>
<reference evidence="3 4" key="1">
    <citation type="submission" date="2019-07" db="EMBL/GenBank/DDBJ databases">
        <title>Genomic Encyclopedia of Archaeal and Bacterial Type Strains, Phase II (KMG-II): from individual species to whole genera.</title>
        <authorList>
            <person name="Goeker M."/>
        </authorList>
    </citation>
    <scope>NUCLEOTIDE SEQUENCE [LARGE SCALE GENOMIC DNA]</scope>
    <source>
        <strain evidence="3 4">ATCC BAA-1854</strain>
    </source>
</reference>
<dbReference type="CDD" id="cd08566">
    <property type="entry name" value="GDPD_AtGDE_like"/>
    <property type="match status" value="1"/>
</dbReference>
<dbReference type="RefSeq" id="WP_144911807.1">
    <property type="nucleotide sequence ID" value="NZ_VLLI01000004.1"/>
</dbReference>
<dbReference type="PROSITE" id="PS50007">
    <property type="entry name" value="PIPLC_X_DOMAIN"/>
    <property type="match status" value="1"/>
</dbReference>
<evidence type="ECO:0000313" key="4">
    <source>
        <dbReference type="Proteomes" id="UP000317010"/>
    </source>
</evidence>
<comment type="caution">
    <text evidence="3">The sequence shown here is derived from an EMBL/GenBank/DDBJ whole genome shotgun (WGS) entry which is preliminary data.</text>
</comment>
<dbReference type="InterPro" id="IPR017946">
    <property type="entry name" value="PLC-like_Pdiesterase_TIM-brl"/>
</dbReference>
<protein>
    <submittedName>
        <fullName evidence="3">Glycerophosphoryl diester phosphodiesterase</fullName>
    </submittedName>
</protein>
<accession>A0A562U777</accession>
<name>A0A562U777_9SPHI</name>
<proteinExistence type="predicted"/>
<dbReference type="Gene3D" id="3.20.20.190">
    <property type="entry name" value="Phosphatidylinositol (PI) phosphodiesterase"/>
    <property type="match status" value="1"/>
</dbReference>
<feature type="chain" id="PRO_5021951361" evidence="1">
    <location>
        <begin position="23"/>
        <end position="300"/>
    </location>
</feature>
<sequence>MKNFFKNLALSAAMLFSLSSYGQVENILKHLHNPNDNGIMVTAHRGDWRNAPENSLQAYKLAIEMGVDVIEVDLNKTSDGVIVIMHDETIDRTTDGKGKPSDYTLAQLKKFHLRNGIGVITKHTIPTLEEVMELAKGKVLVNLDKSLPYYNEAYQVLKKTGTLQQAIFKTDLPYQDVRVKYPVILDSITFMPVVYLDKPTAKQIINEYQKEIKPVAFELIFHKDTSGVLSDNAFIKKHGAKIWINSLWPSLNGGHNDDLAVDESNTKDSWDWLIAHGATMIQTDRPKELLNYLRKRSLHQ</sequence>
<dbReference type="GO" id="GO:0006580">
    <property type="term" value="P:ethanolamine metabolic process"/>
    <property type="evidence" value="ECO:0007669"/>
    <property type="project" value="TreeGrafter"/>
</dbReference>
<keyword evidence="1" id="KW-0732">Signal</keyword>
<evidence type="ECO:0000313" key="3">
    <source>
        <dbReference type="EMBL" id="TWJ01682.1"/>
    </source>
</evidence>
<dbReference type="GO" id="GO:0070291">
    <property type="term" value="P:N-acylethanolamine metabolic process"/>
    <property type="evidence" value="ECO:0007669"/>
    <property type="project" value="TreeGrafter"/>
</dbReference>
<keyword evidence="4" id="KW-1185">Reference proteome</keyword>
<dbReference type="PANTHER" id="PTHR46320:SF1">
    <property type="entry name" value="GLYCEROPHOSPHODIESTER PHOSPHODIESTERASE 1"/>
    <property type="match status" value="1"/>
</dbReference>
<dbReference type="SUPFAM" id="SSF51695">
    <property type="entry name" value="PLC-like phosphodiesterases"/>
    <property type="match status" value="1"/>
</dbReference>
<dbReference type="PROSITE" id="PS51704">
    <property type="entry name" value="GP_PDE"/>
    <property type="match status" value="1"/>
</dbReference>
<dbReference type="InterPro" id="IPR030395">
    <property type="entry name" value="GP_PDE_dom"/>
</dbReference>
<dbReference type="Pfam" id="PF03009">
    <property type="entry name" value="GDPD"/>
    <property type="match status" value="1"/>
</dbReference>
<evidence type="ECO:0000259" key="2">
    <source>
        <dbReference type="PROSITE" id="PS51704"/>
    </source>
</evidence>